<evidence type="ECO:0000313" key="3">
    <source>
        <dbReference type="EMBL" id="KAJ7002729.1"/>
    </source>
</evidence>
<dbReference type="Proteomes" id="UP001164929">
    <property type="component" value="Chromosome 3"/>
</dbReference>
<gene>
    <name evidence="1" type="ORF">NC653_008054</name>
    <name evidence="2" type="ORF">NC653_008056</name>
    <name evidence="3" type="ORF">NC653_008057</name>
</gene>
<dbReference type="EMBL" id="JAQIZT010000003">
    <property type="protein sequence ID" value="KAJ7002728.1"/>
    <property type="molecule type" value="Genomic_DNA"/>
</dbReference>
<protein>
    <submittedName>
        <fullName evidence="1">Uncharacterized protein</fullName>
    </submittedName>
</protein>
<reference evidence="1" key="1">
    <citation type="journal article" date="2023" name="Mol. Ecol. Resour.">
        <title>Chromosome-level genome assembly of a triploid poplar Populus alba 'Berolinensis'.</title>
        <authorList>
            <person name="Chen S."/>
            <person name="Yu Y."/>
            <person name="Wang X."/>
            <person name="Wang S."/>
            <person name="Zhang T."/>
            <person name="Zhou Y."/>
            <person name="He R."/>
            <person name="Meng N."/>
            <person name="Wang Y."/>
            <person name="Liu W."/>
            <person name="Liu Z."/>
            <person name="Liu J."/>
            <person name="Guo Q."/>
            <person name="Huang H."/>
            <person name="Sederoff R.R."/>
            <person name="Wang G."/>
            <person name="Qu G."/>
            <person name="Chen S."/>
        </authorList>
    </citation>
    <scope>NUCLEOTIDE SEQUENCE</scope>
    <source>
        <strain evidence="1">SC-2020</strain>
    </source>
</reference>
<proteinExistence type="predicted"/>
<dbReference type="EMBL" id="JAQIZT010000003">
    <property type="protein sequence ID" value="KAJ7002729.1"/>
    <property type="molecule type" value="Genomic_DNA"/>
</dbReference>
<evidence type="ECO:0000313" key="1">
    <source>
        <dbReference type="EMBL" id="KAJ7002726.1"/>
    </source>
</evidence>
<evidence type="ECO:0000313" key="2">
    <source>
        <dbReference type="EMBL" id="KAJ7002728.1"/>
    </source>
</evidence>
<dbReference type="EMBL" id="JAQIZT010000003">
    <property type="protein sequence ID" value="KAJ7002726.1"/>
    <property type="molecule type" value="Genomic_DNA"/>
</dbReference>
<sequence length="74" mass="8514">MEEELNANIWGVIDAKKTMTASEYVREMDIKILLLYAYQILECLVLNNRELCVVASSMIHSLLRVKARGSRLEN</sequence>
<keyword evidence="4" id="KW-1185">Reference proteome</keyword>
<organism evidence="1 4">
    <name type="scientific">Populus alba x Populus x berolinensis</name>
    <dbReference type="NCBI Taxonomy" id="444605"/>
    <lineage>
        <taxon>Eukaryota</taxon>
        <taxon>Viridiplantae</taxon>
        <taxon>Streptophyta</taxon>
        <taxon>Embryophyta</taxon>
        <taxon>Tracheophyta</taxon>
        <taxon>Spermatophyta</taxon>
        <taxon>Magnoliopsida</taxon>
        <taxon>eudicotyledons</taxon>
        <taxon>Gunneridae</taxon>
        <taxon>Pentapetalae</taxon>
        <taxon>rosids</taxon>
        <taxon>fabids</taxon>
        <taxon>Malpighiales</taxon>
        <taxon>Salicaceae</taxon>
        <taxon>Saliceae</taxon>
        <taxon>Populus</taxon>
    </lineage>
</organism>
<dbReference type="AlphaFoldDB" id="A0AAD6R5U4"/>
<evidence type="ECO:0000313" key="4">
    <source>
        <dbReference type="Proteomes" id="UP001164929"/>
    </source>
</evidence>
<accession>A0AAD6R5U4</accession>
<name>A0AAD6R5U4_9ROSI</name>
<comment type="caution">
    <text evidence="1">The sequence shown here is derived from an EMBL/GenBank/DDBJ whole genome shotgun (WGS) entry which is preliminary data.</text>
</comment>